<evidence type="ECO:0000256" key="1">
    <source>
        <dbReference type="SAM" id="MobiDB-lite"/>
    </source>
</evidence>
<feature type="compositionally biased region" description="Polar residues" evidence="1">
    <location>
        <begin position="551"/>
        <end position="565"/>
    </location>
</feature>
<dbReference type="AlphaFoldDB" id="A0A9W9QGF8"/>
<feature type="region of interest" description="Disordered" evidence="1">
    <location>
        <begin position="524"/>
        <end position="570"/>
    </location>
</feature>
<feature type="compositionally biased region" description="Polar residues" evidence="1">
    <location>
        <begin position="480"/>
        <end position="491"/>
    </location>
</feature>
<feature type="compositionally biased region" description="Polar residues" evidence="1">
    <location>
        <begin position="295"/>
        <end position="307"/>
    </location>
</feature>
<dbReference type="Proteomes" id="UP001147695">
    <property type="component" value="Unassembled WGS sequence"/>
</dbReference>
<feature type="compositionally biased region" description="Low complexity" evidence="1">
    <location>
        <begin position="193"/>
        <end position="203"/>
    </location>
</feature>
<reference evidence="2" key="2">
    <citation type="journal article" date="2023" name="IMA Fungus">
        <title>Comparative genomic study of the Penicillium genus elucidates a diverse pangenome and 15 lateral gene transfer events.</title>
        <authorList>
            <person name="Petersen C."/>
            <person name="Sorensen T."/>
            <person name="Nielsen M.R."/>
            <person name="Sondergaard T.E."/>
            <person name="Sorensen J.L."/>
            <person name="Fitzpatrick D.A."/>
            <person name="Frisvad J.C."/>
            <person name="Nielsen K.L."/>
        </authorList>
    </citation>
    <scope>NUCLEOTIDE SEQUENCE</scope>
    <source>
        <strain evidence="2">IBT 35673</strain>
    </source>
</reference>
<evidence type="ECO:0000313" key="3">
    <source>
        <dbReference type="Proteomes" id="UP001147695"/>
    </source>
</evidence>
<feature type="region of interest" description="Disordered" evidence="1">
    <location>
        <begin position="193"/>
        <end position="212"/>
    </location>
</feature>
<accession>A0A9W9QGF8</accession>
<name>A0A9W9QGF8_PENBR</name>
<evidence type="ECO:0000313" key="2">
    <source>
        <dbReference type="EMBL" id="KAJ5334892.1"/>
    </source>
</evidence>
<reference evidence="2" key="1">
    <citation type="submission" date="2022-12" db="EMBL/GenBank/DDBJ databases">
        <authorList>
            <person name="Petersen C."/>
        </authorList>
    </citation>
    <scope>NUCLEOTIDE SEQUENCE</scope>
    <source>
        <strain evidence="2">IBT 35673</strain>
    </source>
</reference>
<gene>
    <name evidence="2" type="ORF">N7452_007295</name>
</gene>
<protein>
    <submittedName>
        <fullName evidence="2">Uncharacterized protein</fullName>
    </submittedName>
</protein>
<comment type="caution">
    <text evidence="2">The sequence shown here is derived from an EMBL/GenBank/DDBJ whole genome shotgun (WGS) entry which is preliminary data.</text>
</comment>
<feature type="region of interest" description="Disordered" evidence="1">
    <location>
        <begin position="17"/>
        <end position="46"/>
    </location>
</feature>
<feature type="region of interest" description="Disordered" evidence="1">
    <location>
        <begin position="473"/>
        <end position="497"/>
    </location>
</feature>
<dbReference type="EMBL" id="JAPZBQ010000004">
    <property type="protein sequence ID" value="KAJ5334892.1"/>
    <property type="molecule type" value="Genomic_DNA"/>
</dbReference>
<organism evidence="2 3">
    <name type="scientific">Penicillium brevicompactum</name>
    <dbReference type="NCBI Taxonomy" id="5074"/>
    <lineage>
        <taxon>Eukaryota</taxon>
        <taxon>Fungi</taxon>
        <taxon>Dikarya</taxon>
        <taxon>Ascomycota</taxon>
        <taxon>Pezizomycotina</taxon>
        <taxon>Eurotiomycetes</taxon>
        <taxon>Eurotiomycetidae</taxon>
        <taxon>Eurotiales</taxon>
        <taxon>Aspergillaceae</taxon>
        <taxon>Penicillium</taxon>
    </lineage>
</organism>
<sequence>MHSANLKKLRKIASLGIFSKGKTSSPNAPPSVPSDSCPKPGPKDVFRKRQTSSDLAFSKWMFLSNPSSGNIPAPNPVATQPGGPLSNCHASNHTRSTLSEVDMTSNNPKFLMLQREAPRPPATPSQWFKHRPSLCPPGADIFKFLGARDAHEPIPTQASSDDLVQRDVGDCKNDSFKVDVLENIESRDETCSLRPPKRLLSPPVEFPQKRERLSTQSSCTPYTWSESEDNAKQNDHALEKHLLDLLHAGLNSQGTFSEIPSNQLEERYWGLSELWLLLEERKELWPDEGDKKNQEQQQVPGPSSQRPTLKLAEKSRSSLFNMSSIREKVFSKRLSPKAAAQVVSNNSSSPLQQYLDLRSSQGPEYVGADVEKNALLAQVSQAHKSRSASPDKSKDQSLPLEQGFAEELEDYGSCPIKDPPTSICDFDLHALSRVEDDDLFYQTLEAAFDTIMDPRLPAIVASHLQELLTPAGLRRPLEQPQPSQANSTPSRYSGAEKKGELCTATSVRPECIDLEASDTIAFAPPIECETSTSNDKERDYPSDEMSWLVGSRSQLHPSTTGQTDRSPAAALSGFWRRNKLY</sequence>
<feature type="region of interest" description="Disordered" evidence="1">
    <location>
        <begin position="288"/>
        <end position="309"/>
    </location>
</feature>
<proteinExistence type="predicted"/>